<keyword evidence="3" id="KW-1185">Reference proteome</keyword>
<evidence type="ECO:0000256" key="1">
    <source>
        <dbReference type="SAM" id="MobiDB-lite"/>
    </source>
</evidence>
<protein>
    <submittedName>
        <fullName evidence="2">Putative tripeptidyl-peptidase SED2</fullName>
    </submittedName>
</protein>
<gene>
    <name evidence="2" type="ORF">CKAN_00654600</name>
</gene>
<organism evidence="2 3">
    <name type="scientific">Cinnamomum micranthum f. kanehirae</name>
    <dbReference type="NCBI Taxonomy" id="337451"/>
    <lineage>
        <taxon>Eukaryota</taxon>
        <taxon>Viridiplantae</taxon>
        <taxon>Streptophyta</taxon>
        <taxon>Embryophyta</taxon>
        <taxon>Tracheophyta</taxon>
        <taxon>Spermatophyta</taxon>
        <taxon>Magnoliopsida</taxon>
        <taxon>Magnoliidae</taxon>
        <taxon>Laurales</taxon>
        <taxon>Lauraceae</taxon>
        <taxon>Cinnamomum</taxon>
    </lineage>
</organism>
<proteinExistence type="predicted"/>
<feature type="region of interest" description="Disordered" evidence="1">
    <location>
        <begin position="1"/>
        <end position="90"/>
    </location>
</feature>
<comment type="caution">
    <text evidence="2">The sequence shown here is derived from an EMBL/GenBank/DDBJ whole genome shotgun (WGS) entry which is preliminary data.</text>
</comment>
<accession>A0A443NHS7</accession>
<evidence type="ECO:0000313" key="3">
    <source>
        <dbReference type="Proteomes" id="UP000283530"/>
    </source>
</evidence>
<sequence>MPLSRVELSPSDNRSRSSTEKEPLVMAGEWVAPKPSRSDEVLDPEQQAKMAEEIRTHFDSMAPKRPQKPNRSEGPFMDGYDLNPSSSVDNIPEQDKLQALRSQSQTGKGFIKDVEGGGDGFAIRLQEEEEEIAVGVGHMTTGFASNPATNEWIPSTEEEANLVSSKPNRSEGSA</sequence>
<dbReference type="Proteomes" id="UP000283530">
    <property type="component" value="Unassembled WGS sequence"/>
</dbReference>
<dbReference type="AlphaFoldDB" id="A0A443NHS7"/>
<dbReference type="OrthoDB" id="1615585at2759"/>
<dbReference type="STRING" id="337451.A0A443NHS7"/>
<name>A0A443NHS7_9MAGN</name>
<evidence type="ECO:0000313" key="2">
    <source>
        <dbReference type="EMBL" id="RWR78039.1"/>
    </source>
</evidence>
<dbReference type="PANTHER" id="PTHR34686">
    <property type="entry name" value="MATERNAL EFFECT EMBRYO ARREST PROTEIN"/>
    <property type="match status" value="1"/>
</dbReference>
<feature type="compositionally biased region" description="Basic and acidic residues" evidence="1">
    <location>
        <begin position="13"/>
        <end position="23"/>
    </location>
</feature>
<dbReference type="PANTHER" id="PTHR34686:SF1">
    <property type="entry name" value="MATERNAL EFFECT EMBRYO ARREST 59"/>
    <property type="match status" value="1"/>
</dbReference>
<dbReference type="EMBL" id="QPKB01000002">
    <property type="protein sequence ID" value="RWR78039.1"/>
    <property type="molecule type" value="Genomic_DNA"/>
</dbReference>
<reference evidence="2 3" key="1">
    <citation type="journal article" date="2019" name="Nat. Plants">
        <title>Stout camphor tree genome fills gaps in understanding of flowering plant genome evolution.</title>
        <authorList>
            <person name="Chaw S.M."/>
            <person name="Liu Y.C."/>
            <person name="Wu Y.W."/>
            <person name="Wang H.Y."/>
            <person name="Lin C.I."/>
            <person name="Wu C.S."/>
            <person name="Ke H.M."/>
            <person name="Chang L.Y."/>
            <person name="Hsu C.Y."/>
            <person name="Yang H.T."/>
            <person name="Sudianto E."/>
            <person name="Hsu M.H."/>
            <person name="Wu K.P."/>
            <person name="Wang L.N."/>
            <person name="Leebens-Mack J.H."/>
            <person name="Tsai I.J."/>
        </authorList>
    </citation>
    <scope>NUCLEOTIDE SEQUENCE [LARGE SCALE GENOMIC DNA]</scope>
    <source>
        <strain evidence="3">cv. Chaw 1501</strain>
        <tissue evidence="2">Young leaves</tissue>
    </source>
</reference>